<dbReference type="Pfam" id="PF01943">
    <property type="entry name" value="Polysacc_synt"/>
    <property type="match status" value="1"/>
</dbReference>
<accession>A0A0A8J7F8</accession>
<dbReference type="InterPro" id="IPR002797">
    <property type="entry name" value="Polysacc_synth"/>
</dbReference>
<feature type="transmembrane region" description="Helical" evidence="7">
    <location>
        <begin position="7"/>
        <end position="29"/>
    </location>
</feature>
<feature type="transmembrane region" description="Helical" evidence="7">
    <location>
        <begin position="41"/>
        <end position="64"/>
    </location>
</feature>
<feature type="transmembrane region" description="Helical" evidence="7">
    <location>
        <begin position="348"/>
        <end position="368"/>
    </location>
</feature>
<dbReference type="PANTHER" id="PTHR30250:SF11">
    <property type="entry name" value="O-ANTIGEN TRANSPORTER-RELATED"/>
    <property type="match status" value="1"/>
</dbReference>
<keyword evidence="4 7" id="KW-1133">Transmembrane helix</keyword>
<evidence type="ECO:0000313" key="8">
    <source>
        <dbReference type="EMBL" id="AIG62748.1"/>
    </source>
</evidence>
<reference evidence="10" key="1">
    <citation type="journal article" date="2014" name="DNA Res.">
        <title>A complete view of the genetic diversity of the Escherichia coli O-antigen biosynthesis gene cluster.</title>
        <authorList>
            <person name="Iguchi A."/>
            <person name="Iyoda S."/>
            <person name="Kikuchi T."/>
            <person name="Ogura Y."/>
            <person name="Katsura K."/>
            <person name="Ohnishi M."/>
            <person name="Hayashi T."/>
            <person name="Thomson N.R."/>
        </authorList>
    </citation>
    <scope>NUCLEOTIDE SEQUENCE</scope>
    <source>
        <strain evidence="9">14097</strain>
        <strain evidence="10">E54071</strain>
    </source>
</reference>
<keyword evidence="2" id="KW-1003">Cell membrane</keyword>
<dbReference type="AlphaFoldDB" id="A0A0A8J7F8"/>
<dbReference type="PANTHER" id="PTHR30250">
    <property type="entry name" value="PST FAMILY PREDICTED COLANIC ACID TRANSPORTER"/>
    <property type="match status" value="1"/>
</dbReference>
<proteinExistence type="predicted"/>
<evidence type="ECO:0000256" key="4">
    <source>
        <dbReference type="ARBA" id="ARBA00022989"/>
    </source>
</evidence>
<feature type="transmembrane region" description="Helical" evidence="7">
    <location>
        <begin position="200"/>
        <end position="219"/>
    </location>
</feature>
<evidence type="ECO:0000256" key="3">
    <source>
        <dbReference type="ARBA" id="ARBA00022692"/>
    </source>
</evidence>
<reference evidence="8" key="2">
    <citation type="journal article" date="2016" name="PLoS ONE">
        <title>Comparison of O-Antigen Gene Clusters of All O-Serogroups of Escherichia coli and Proposal for Adopting a New Nomenclature for O-Typing.</title>
        <authorList>
            <person name="DebRoy C."/>
            <person name="Fratamico P.M."/>
            <person name="Yan X."/>
            <person name="Baranzoni G."/>
            <person name="Liu Y."/>
            <person name="Needleman D.S."/>
            <person name="Tebbs R."/>
            <person name="O'Connell C.D."/>
            <person name="Allred A."/>
            <person name="Swimley M."/>
            <person name="Mwangi M."/>
            <person name="Kapur V."/>
            <person name="Raygoza Garay J.A."/>
            <person name="Roberts E.L."/>
            <person name="Katani R."/>
        </authorList>
    </citation>
    <scope>NUCLEOTIDE SEQUENCE</scope>
    <source>
        <strain evidence="8">E54071-88</strain>
    </source>
</reference>
<evidence type="ECO:0000256" key="5">
    <source>
        <dbReference type="ARBA" id="ARBA00023136"/>
    </source>
</evidence>
<feature type="transmembrane region" description="Helical" evidence="7">
    <location>
        <begin position="277"/>
        <end position="295"/>
    </location>
</feature>
<evidence type="ECO:0000313" key="10">
    <source>
        <dbReference type="EMBL" id="BAQ01947.1"/>
    </source>
</evidence>
<dbReference type="RefSeq" id="WP_158228632.1">
    <property type="nucleotide sequence ID" value="NZ_BFXT01000019.1"/>
</dbReference>
<dbReference type="EMBL" id="AB812075">
    <property type="protein sequence ID" value="BAQ01947.1"/>
    <property type="molecule type" value="Genomic_DNA"/>
</dbReference>
<organism evidence="10">
    <name type="scientific">Escherichia coli</name>
    <dbReference type="NCBI Taxonomy" id="562"/>
    <lineage>
        <taxon>Bacteria</taxon>
        <taxon>Pseudomonadati</taxon>
        <taxon>Pseudomonadota</taxon>
        <taxon>Gammaproteobacteria</taxon>
        <taxon>Enterobacterales</taxon>
        <taxon>Enterobacteriaceae</taxon>
        <taxon>Escherichia</taxon>
    </lineage>
</organism>
<protein>
    <recommendedName>
        <fullName evidence="6">Putative O-antigen transporter</fullName>
    </recommendedName>
</protein>
<dbReference type="EMBL" id="AB812063">
    <property type="protein sequence ID" value="BAQ01758.1"/>
    <property type="molecule type" value="Genomic_DNA"/>
</dbReference>
<dbReference type="GO" id="GO:0005886">
    <property type="term" value="C:plasma membrane"/>
    <property type="evidence" value="ECO:0007669"/>
    <property type="project" value="UniProtKB-SubCell"/>
</dbReference>
<feature type="transmembrane region" description="Helical" evidence="7">
    <location>
        <begin position="85"/>
        <end position="105"/>
    </location>
</feature>
<gene>
    <name evidence="10" type="primary">wzx</name>
</gene>
<name>A0A0A8J7F8_ECOLX</name>
<keyword evidence="3 7" id="KW-0812">Transmembrane</keyword>
<keyword evidence="5 7" id="KW-0472">Membrane</keyword>
<sequence length="409" mass="47570">MKKVLGNFLNLTLLQLSTMVAQILTYPYLNRTLGSEIYGEIILQQIIVFHLQMIVFFGTDLSVVRLAAKYSTSYKKLKILVSKIILGRFYISLIISLSYVIYIYCSGLNDWFYFFVFSIFEAVITLRWFYHGIQQLNKFTLPFCLVRFLGVLLLFIFVNTQDDWYKVIIITVLSSLLSVIVSFYSYYVKYNLTYIKFRQIYIIFSDSFSLFATNIVSVIKDRSGGIFISYFMGTSSLVYYDFCMKIVGVISSITSSISASLYPMFSGNYNHSTFKRYNLLILLFSIIPFIITLLADKYVIFLIDYIFSINIFDIKLLLPVFGFMIFVRSHGYFIGLCYLMALNYKKSYASSLIYSGMFYLFFMSGMIFLGYKNILTLAVGLSLSLLLEYFHRIYKFISTRKNANESHAE</sequence>
<feature type="transmembrane region" description="Helical" evidence="7">
    <location>
        <begin position="139"/>
        <end position="158"/>
    </location>
</feature>
<evidence type="ECO:0000313" key="9">
    <source>
        <dbReference type="EMBL" id="BAQ01758.1"/>
    </source>
</evidence>
<evidence type="ECO:0000256" key="1">
    <source>
        <dbReference type="ARBA" id="ARBA00004651"/>
    </source>
</evidence>
<evidence type="ECO:0000256" key="7">
    <source>
        <dbReference type="SAM" id="Phobius"/>
    </source>
</evidence>
<dbReference type="EMBL" id="KJ778799">
    <property type="protein sequence ID" value="AIG62748.1"/>
    <property type="molecule type" value="Genomic_DNA"/>
</dbReference>
<feature type="transmembrane region" description="Helical" evidence="7">
    <location>
        <begin position="307"/>
        <end position="327"/>
    </location>
</feature>
<comment type="subcellular location">
    <subcellularLocation>
        <location evidence="1">Cell membrane</location>
        <topology evidence="1">Multi-pass membrane protein</topology>
    </subcellularLocation>
</comment>
<feature type="transmembrane region" description="Helical" evidence="7">
    <location>
        <begin position="239"/>
        <end position="265"/>
    </location>
</feature>
<feature type="transmembrane region" description="Helical" evidence="7">
    <location>
        <begin position="111"/>
        <end position="130"/>
    </location>
</feature>
<evidence type="ECO:0000256" key="6">
    <source>
        <dbReference type="ARBA" id="ARBA00049738"/>
    </source>
</evidence>
<feature type="transmembrane region" description="Helical" evidence="7">
    <location>
        <begin position="374"/>
        <end position="391"/>
    </location>
</feature>
<feature type="transmembrane region" description="Helical" evidence="7">
    <location>
        <begin position="164"/>
        <end position="188"/>
    </location>
</feature>
<evidence type="ECO:0000256" key="2">
    <source>
        <dbReference type="ARBA" id="ARBA00022475"/>
    </source>
</evidence>
<dbReference type="InterPro" id="IPR050833">
    <property type="entry name" value="Poly_Biosynth_Transport"/>
</dbReference>